<feature type="region of interest" description="Disordered" evidence="1">
    <location>
        <begin position="62"/>
        <end position="83"/>
    </location>
</feature>
<proteinExistence type="predicted"/>
<sequence>MAPPGISLEFKRSDEYKSWYSAIKGEHPQLPDYLIDIIAIATYRSADPKWIKELVRQAKKEERTAAGKARHAPTPPTSTTVEDAVRVLNPEQLPETPMVKVVDA</sequence>
<name>A0A150G9H9_GONPE</name>
<keyword evidence="3" id="KW-1185">Reference proteome</keyword>
<comment type="caution">
    <text evidence="2">The sequence shown here is derived from an EMBL/GenBank/DDBJ whole genome shotgun (WGS) entry which is preliminary data.</text>
</comment>
<dbReference type="Proteomes" id="UP000075714">
    <property type="component" value="Unassembled WGS sequence"/>
</dbReference>
<protein>
    <submittedName>
        <fullName evidence="2">Uncharacterized protein</fullName>
    </submittedName>
</protein>
<evidence type="ECO:0000313" key="2">
    <source>
        <dbReference type="EMBL" id="KXZ46492.1"/>
    </source>
</evidence>
<gene>
    <name evidence="2" type="ORF">GPECTOR_43g929</name>
</gene>
<dbReference type="AlphaFoldDB" id="A0A150G9H9"/>
<evidence type="ECO:0000313" key="3">
    <source>
        <dbReference type="Proteomes" id="UP000075714"/>
    </source>
</evidence>
<dbReference type="OrthoDB" id="526298at2759"/>
<accession>A0A150G9H9</accession>
<organism evidence="2 3">
    <name type="scientific">Gonium pectorale</name>
    <name type="common">Green alga</name>
    <dbReference type="NCBI Taxonomy" id="33097"/>
    <lineage>
        <taxon>Eukaryota</taxon>
        <taxon>Viridiplantae</taxon>
        <taxon>Chlorophyta</taxon>
        <taxon>core chlorophytes</taxon>
        <taxon>Chlorophyceae</taxon>
        <taxon>CS clade</taxon>
        <taxon>Chlamydomonadales</taxon>
        <taxon>Volvocaceae</taxon>
        <taxon>Gonium</taxon>
    </lineage>
</organism>
<evidence type="ECO:0000256" key="1">
    <source>
        <dbReference type="SAM" id="MobiDB-lite"/>
    </source>
</evidence>
<dbReference type="EMBL" id="LSYV01000044">
    <property type="protein sequence ID" value="KXZ46492.1"/>
    <property type="molecule type" value="Genomic_DNA"/>
</dbReference>
<reference evidence="3" key="1">
    <citation type="journal article" date="2016" name="Nat. Commun.">
        <title>The Gonium pectorale genome demonstrates co-option of cell cycle regulation during the evolution of multicellularity.</title>
        <authorList>
            <person name="Hanschen E.R."/>
            <person name="Marriage T.N."/>
            <person name="Ferris P.J."/>
            <person name="Hamaji T."/>
            <person name="Toyoda A."/>
            <person name="Fujiyama A."/>
            <person name="Neme R."/>
            <person name="Noguchi H."/>
            <person name="Minakuchi Y."/>
            <person name="Suzuki M."/>
            <person name="Kawai-Toyooka H."/>
            <person name="Smith D.R."/>
            <person name="Sparks H."/>
            <person name="Anderson J."/>
            <person name="Bakaric R."/>
            <person name="Luria V."/>
            <person name="Karger A."/>
            <person name="Kirschner M.W."/>
            <person name="Durand P.M."/>
            <person name="Michod R.E."/>
            <person name="Nozaki H."/>
            <person name="Olson B.J."/>
        </authorList>
    </citation>
    <scope>NUCLEOTIDE SEQUENCE [LARGE SCALE GENOMIC DNA]</scope>
    <source>
        <strain evidence="3">NIES-2863</strain>
    </source>
</reference>